<comment type="function">
    <text evidence="8">Mitochondrial intermembrane chaperone that participates in the import and insertion of some multi-pass transmembrane proteins into the mitochondrial inner membrane. Also required for the transfer of beta-barrel precursors from the TOM complex to the sorting and assembly machinery (SAM complex) of the outer membrane. Acts as a chaperone-like protein that protects the hydrophobic precursors from aggregation and guide them through the mitochondrial intermembrane space.</text>
</comment>
<comment type="subunit">
    <text evidence="8">Heterohexamer.</text>
</comment>
<evidence type="ECO:0000256" key="2">
    <source>
        <dbReference type="ARBA" id="ARBA00022723"/>
    </source>
</evidence>
<keyword evidence="3" id="KW-0862">Zinc</keyword>
<evidence type="ECO:0000313" key="11">
    <source>
        <dbReference type="Proteomes" id="UP001054945"/>
    </source>
</evidence>
<sequence length="93" mass="10720">MASKQPSFTESEEIQQAREMYSLFLKISEKCFLDCVHDFSVITVRDKEDRCALNCTDKYMKMSQRLSQRFLEFQILSNENAIAAAKRAGQSPS</sequence>
<keyword evidence="2" id="KW-0479">Metal-binding</keyword>
<keyword evidence="8" id="KW-0143">Chaperone</keyword>
<evidence type="ECO:0000259" key="9">
    <source>
        <dbReference type="Pfam" id="PF02953"/>
    </source>
</evidence>
<gene>
    <name evidence="10" type="primary">Tim9a</name>
    <name evidence="10" type="ORF">CEXT_667081</name>
</gene>
<dbReference type="Pfam" id="PF02953">
    <property type="entry name" value="zf-Tim10_DDP"/>
    <property type="match status" value="1"/>
</dbReference>
<protein>
    <recommendedName>
        <fullName evidence="8">Mitochondrial import inner membrane translocase subunit</fullName>
    </recommendedName>
</protein>
<dbReference type="InterPro" id="IPR004217">
    <property type="entry name" value="Tim10-like"/>
</dbReference>
<name>A0AAV4NLQ1_CAEEX</name>
<dbReference type="PANTHER" id="PTHR13172">
    <property type="entry name" value="MITOCHONDRIAL IMPORT INNER MEMBRANE TRANSLOCASE SUBUNIT TIM9B"/>
    <property type="match status" value="1"/>
</dbReference>
<comment type="subcellular location">
    <subcellularLocation>
        <location evidence="8">Mitochondrion inner membrane</location>
        <topology evidence="8">Peripheral membrane protein</topology>
        <orientation evidence="8">Intermembrane side</orientation>
    </subcellularLocation>
</comment>
<dbReference type="Proteomes" id="UP001054945">
    <property type="component" value="Unassembled WGS sequence"/>
</dbReference>
<dbReference type="Gene3D" id="1.10.287.810">
    <property type="entry name" value="Mitochondrial import inner membrane translocase subunit tim13 like domains"/>
    <property type="match status" value="1"/>
</dbReference>
<keyword evidence="8" id="KW-0472">Membrane</keyword>
<proteinExistence type="inferred from homology"/>
<evidence type="ECO:0000256" key="1">
    <source>
        <dbReference type="ARBA" id="ARBA00022448"/>
    </source>
</evidence>
<evidence type="ECO:0000256" key="5">
    <source>
        <dbReference type="ARBA" id="ARBA00023010"/>
    </source>
</evidence>
<dbReference type="GO" id="GO:0005743">
    <property type="term" value="C:mitochondrial inner membrane"/>
    <property type="evidence" value="ECO:0007669"/>
    <property type="project" value="UniProtKB-SubCell"/>
</dbReference>
<evidence type="ECO:0000256" key="4">
    <source>
        <dbReference type="ARBA" id="ARBA00022927"/>
    </source>
</evidence>
<evidence type="ECO:0000256" key="8">
    <source>
        <dbReference type="RuleBase" id="RU367043"/>
    </source>
</evidence>
<accession>A0AAV4NLQ1</accession>
<comment type="domain">
    <text evidence="8">The twin CX3C motif contains 4 conserved Cys residues that form 2 disulfide bonds in the mitochondrial intermembrane space.</text>
</comment>
<dbReference type="InterPro" id="IPR050673">
    <property type="entry name" value="Mito_inner_translocase_sub"/>
</dbReference>
<reference evidence="10 11" key="1">
    <citation type="submission" date="2021-06" db="EMBL/GenBank/DDBJ databases">
        <title>Caerostris extrusa draft genome.</title>
        <authorList>
            <person name="Kono N."/>
            <person name="Arakawa K."/>
        </authorList>
    </citation>
    <scope>NUCLEOTIDE SEQUENCE [LARGE SCALE GENOMIC DNA]</scope>
</reference>
<dbReference type="InterPro" id="IPR035427">
    <property type="entry name" value="Tim10-like_dom_sf"/>
</dbReference>
<keyword evidence="7 8" id="KW-1015">Disulfide bond</keyword>
<keyword evidence="5 8" id="KW-0811">Translocation</keyword>
<dbReference type="EMBL" id="BPLR01003407">
    <property type="protein sequence ID" value="GIX84177.1"/>
    <property type="molecule type" value="Genomic_DNA"/>
</dbReference>
<feature type="domain" description="Tim10-like" evidence="9">
    <location>
        <begin position="12"/>
        <end position="70"/>
    </location>
</feature>
<keyword evidence="8" id="KW-0999">Mitochondrion inner membrane</keyword>
<organism evidence="10 11">
    <name type="scientific">Caerostris extrusa</name>
    <name type="common">Bark spider</name>
    <name type="synonym">Caerostris bankana</name>
    <dbReference type="NCBI Taxonomy" id="172846"/>
    <lineage>
        <taxon>Eukaryota</taxon>
        <taxon>Metazoa</taxon>
        <taxon>Ecdysozoa</taxon>
        <taxon>Arthropoda</taxon>
        <taxon>Chelicerata</taxon>
        <taxon>Arachnida</taxon>
        <taxon>Araneae</taxon>
        <taxon>Araneomorphae</taxon>
        <taxon>Entelegynae</taxon>
        <taxon>Araneoidea</taxon>
        <taxon>Araneidae</taxon>
        <taxon>Caerostris</taxon>
    </lineage>
</organism>
<evidence type="ECO:0000256" key="6">
    <source>
        <dbReference type="ARBA" id="ARBA00023128"/>
    </source>
</evidence>
<comment type="caution">
    <text evidence="10">The sequence shown here is derived from an EMBL/GenBank/DDBJ whole genome shotgun (WGS) entry which is preliminary data.</text>
</comment>
<evidence type="ECO:0000313" key="10">
    <source>
        <dbReference type="EMBL" id="GIX84177.1"/>
    </source>
</evidence>
<evidence type="ECO:0000256" key="7">
    <source>
        <dbReference type="ARBA" id="ARBA00023157"/>
    </source>
</evidence>
<keyword evidence="6 8" id="KW-0496">Mitochondrion</keyword>
<dbReference type="GO" id="GO:0046872">
    <property type="term" value="F:metal ion binding"/>
    <property type="evidence" value="ECO:0007669"/>
    <property type="project" value="UniProtKB-KW"/>
</dbReference>
<dbReference type="AlphaFoldDB" id="A0AAV4NLQ1"/>
<dbReference type="GO" id="GO:0015031">
    <property type="term" value="P:protein transport"/>
    <property type="evidence" value="ECO:0007669"/>
    <property type="project" value="UniProtKB-KW"/>
</dbReference>
<keyword evidence="4 8" id="KW-0653">Protein transport</keyword>
<keyword evidence="1 8" id="KW-0813">Transport</keyword>
<evidence type="ECO:0000256" key="3">
    <source>
        <dbReference type="ARBA" id="ARBA00022833"/>
    </source>
</evidence>
<comment type="similarity">
    <text evidence="8">Belongs to the small Tim family.</text>
</comment>
<dbReference type="SUPFAM" id="SSF144122">
    <property type="entry name" value="Tim10-like"/>
    <property type="match status" value="1"/>
</dbReference>
<keyword evidence="11" id="KW-1185">Reference proteome</keyword>